<dbReference type="EMBL" id="JAGSNF010000017">
    <property type="protein sequence ID" value="MBR7744002.1"/>
    <property type="molecule type" value="Genomic_DNA"/>
</dbReference>
<evidence type="ECO:0000313" key="3">
    <source>
        <dbReference type="Proteomes" id="UP000677016"/>
    </source>
</evidence>
<organism evidence="2 3">
    <name type="scientific">Phycicoccus avicenniae</name>
    <dbReference type="NCBI Taxonomy" id="2828860"/>
    <lineage>
        <taxon>Bacteria</taxon>
        <taxon>Bacillati</taxon>
        <taxon>Actinomycetota</taxon>
        <taxon>Actinomycetes</taxon>
        <taxon>Micrococcales</taxon>
        <taxon>Intrasporangiaceae</taxon>
        <taxon>Phycicoccus</taxon>
    </lineage>
</organism>
<proteinExistence type="predicted"/>
<dbReference type="InterPro" id="IPR002937">
    <property type="entry name" value="Amino_oxidase"/>
</dbReference>
<evidence type="ECO:0000313" key="2">
    <source>
        <dbReference type="EMBL" id="MBR7744002.1"/>
    </source>
</evidence>
<dbReference type="SUPFAM" id="SSF51905">
    <property type="entry name" value="FAD/NAD(P)-binding domain"/>
    <property type="match status" value="1"/>
</dbReference>
<gene>
    <name evidence="2" type="ORF">KC207_11945</name>
</gene>
<feature type="domain" description="Amine oxidase" evidence="1">
    <location>
        <begin position="15"/>
        <end position="414"/>
    </location>
</feature>
<dbReference type="InterPro" id="IPR036188">
    <property type="entry name" value="FAD/NAD-bd_sf"/>
</dbReference>
<dbReference type="Proteomes" id="UP000677016">
    <property type="component" value="Unassembled WGS sequence"/>
</dbReference>
<sequence>MSRVDADVVVIGAGLAGLRCADRLAAAGRAVVHVERDHVVGGRQRTDEVDGFLLDRGFQVLNPAYPAVRRFVDVDDLGLRPFGAGLLVRRDDGLAELAHPLRRPRGLPATLRSRLLAPAEAAALARWAAPALTSPRGLKRGQDRSLREGLDAAGVTGALRTEVLEPFLAGVVAEDRGETSEAFVRLLVRMFALGVPGLPARGIQALPEWIADRSRRRPDGPDLRLSTPVLGVRAGREPQVVCADGTTLTARAVVVAVGPEAVGGLVDVPAPVTRGLRTWWFSAPKAPSDSTMVVVDGRRRGPMVNAAVVSNAVPSYAPAGSHLVQVTTLLGDGHDPTEDEVRRQAAEVFGVPTGPWEAVRRDDVHDALPAQLPPLRLTSPARVDAGVFVAGDHRDTASIQGALVSGDRVAGAVLAELAAG</sequence>
<protein>
    <submittedName>
        <fullName evidence="2">FAD-dependent oxidoreductase</fullName>
    </submittedName>
</protein>
<dbReference type="GO" id="GO:0016491">
    <property type="term" value="F:oxidoreductase activity"/>
    <property type="evidence" value="ECO:0007669"/>
    <property type="project" value="InterPro"/>
</dbReference>
<dbReference type="Gene3D" id="3.50.50.60">
    <property type="entry name" value="FAD/NAD(P)-binding domain"/>
    <property type="match status" value="1"/>
</dbReference>
<accession>A0A941DBL6</accession>
<name>A0A941DBL6_9MICO</name>
<keyword evidence="3" id="KW-1185">Reference proteome</keyword>
<comment type="caution">
    <text evidence="2">The sequence shown here is derived from an EMBL/GenBank/DDBJ whole genome shotgun (WGS) entry which is preliminary data.</text>
</comment>
<dbReference type="AlphaFoldDB" id="A0A941DBL6"/>
<evidence type="ECO:0000259" key="1">
    <source>
        <dbReference type="Pfam" id="PF01593"/>
    </source>
</evidence>
<dbReference type="PANTHER" id="PTHR42841">
    <property type="entry name" value="AMINE OXIDASE"/>
    <property type="match status" value="1"/>
</dbReference>
<dbReference type="Pfam" id="PF01593">
    <property type="entry name" value="Amino_oxidase"/>
    <property type="match status" value="1"/>
</dbReference>
<reference evidence="2" key="1">
    <citation type="submission" date="2021-04" db="EMBL/GenBank/DDBJ databases">
        <title>Phycicoccus avicenniae sp. nov., a novel endophytic actinomycetes isolated from branch of Avicennia mariana.</title>
        <authorList>
            <person name="Tuo L."/>
        </authorList>
    </citation>
    <scope>NUCLEOTIDE SEQUENCE</scope>
    <source>
        <strain evidence="2">BSK3Z-2</strain>
    </source>
</reference>